<protein>
    <submittedName>
        <fullName evidence="1">Uncharacterized protein</fullName>
    </submittedName>
</protein>
<dbReference type="PATRIC" id="fig|39777.7.peg.962"/>
<evidence type="ECO:0000313" key="1">
    <source>
        <dbReference type="EMBL" id="KXA64507.1"/>
    </source>
</evidence>
<dbReference type="Proteomes" id="UP000070226">
    <property type="component" value="Unassembled WGS sequence"/>
</dbReference>
<organism evidence="1">
    <name type="scientific">Veillonella atypica</name>
    <dbReference type="NCBI Taxonomy" id="39777"/>
    <lineage>
        <taxon>Bacteria</taxon>
        <taxon>Bacillati</taxon>
        <taxon>Bacillota</taxon>
        <taxon>Negativicutes</taxon>
        <taxon>Veillonellales</taxon>
        <taxon>Veillonellaceae</taxon>
        <taxon>Veillonella</taxon>
    </lineage>
</organism>
<dbReference type="EMBL" id="LRQT01000024">
    <property type="protein sequence ID" value="KXA64507.1"/>
    <property type="molecule type" value="Genomic_DNA"/>
</dbReference>
<name>A0A133S4Y9_9FIRM</name>
<evidence type="ECO:0000313" key="2">
    <source>
        <dbReference type="Proteomes" id="UP000070226"/>
    </source>
</evidence>
<reference evidence="1 2" key="1">
    <citation type="submission" date="2016-01" db="EMBL/GenBank/DDBJ databases">
        <authorList>
            <person name="Oliw E.H."/>
        </authorList>
    </citation>
    <scope>NUCLEOTIDE SEQUENCE [LARGE SCALE GENOMIC DNA]</scope>
    <source>
        <strain evidence="1 2">CMW7756B</strain>
    </source>
</reference>
<comment type="caution">
    <text evidence="1">The sequence shown here is derived from an EMBL/GenBank/DDBJ whole genome shotgun (WGS) entry which is preliminary data.</text>
</comment>
<accession>A0A133S4Y9</accession>
<gene>
    <name evidence="1" type="ORF">HMPREF3233_00989</name>
</gene>
<sequence>MRALGGNFQMNNQIKSLQAENNALKAKDATQDTQLQELRAEIAALKASMTK</sequence>
<proteinExistence type="predicted"/>
<dbReference type="AlphaFoldDB" id="A0A133S4Y9"/>